<reference evidence="2 3" key="1">
    <citation type="submission" date="2021-06" db="EMBL/GenBank/DDBJ databases">
        <authorList>
            <person name="Palmer J.M."/>
        </authorList>
    </citation>
    <scope>NUCLEOTIDE SEQUENCE [LARGE SCALE GENOMIC DNA]</scope>
    <source>
        <strain evidence="3">if_2019</strain>
        <tissue evidence="2">Muscle</tissue>
    </source>
</reference>
<keyword evidence="3" id="KW-1185">Reference proteome</keyword>
<dbReference type="EMBL" id="JAHRIQ010108448">
    <property type="protein sequence ID" value="MEQ2256958.1"/>
    <property type="molecule type" value="Genomic_DNA"/>
</dbReference>
<organism evidence="2 3">
    <name type="scientific">Ilyodon furcidens</name>
    <name type="common">goldbreast splitfin</name>
    <dbReference type="NCBI Taxonomy" id="33524"/>
    <lineage>
        <taxon>Eukaryota</taxon>
        <taxon>Metazoa</taxon>
        <taxon>Chordata</taxon>
        <taxon>Craniata</taxon>
        <taxon>Vertebrata</taxon>
        <taxon>Euteleostomi</taxon>
        <taxon>Actinopterygii</taxon>
        <taxon>Neopterygii</taxon>
        <taxon>Teleostei</taxon>
        <taxon>Neoteleostei</taxon>
        <taxon>Acanthomorphata</taxon>
        <taxon>Ovalentaria</taxon>
        <taxon>Atherinomorphae</taxon>
        <taxon>Cyprinodontiformes</taxon>
        <taxon>Goodeidae</taxon>
        <taxon>Ilyodon</taxon>
    </lineage>
</organism>
<comment type="caution">
    <text evidence="2">The sequence shown here is derived from an EMBL/GenBank/DDBJ whole genome shotgun (WGS) entry which is preliminary data.</text>
</comment>
<feature type="compositionally biased region" description="Low complexity" evidence="1">
    <location>
        <begin position="23"/>
        <end position="32"/>
    </location>
</feature>
<feature type="compositionally biased region" description="Low complexity" evidence="1">
    <location>
        <begin position="1"/>
        <end position="15"/>
    </location>
</feature>
<name>A0ABV0VJT0_9TELE</name>
<protein>
    <submittedName>
        <fullName evidence="2">Uncharacterized protein</fullName>
    </submittedName>
</protein>
<proteinExistence type="predicted"/>
<feature type="region of interest" description="Disordered" evidence="1">
    <location>
        <begin position="1"/>
        <end position="94"/>
    </location>
</feature>
<sequence>MKQHPHSASSTHSPTPSTPPRPTTQRTATARQGPHAMLSQPPPTGATGQMLSSTELTTEPPTPHQDGTNSPGKRSKASDKHSRPASPTLPLQPHRHHHITAVMWWGIYGTVVEYLKSTMSPWSLHRTGSWGQQTQKRHPDNPLPRHLLQLLRGEPKAFPGQPRDIVPPVCPWPPPGGTCLEHLTRKASRRHAV</sequence>
<dbReference type="Proteomes" id="UP001482620">
    <property type="component" value="Unassembled WGS sequence"/>
</dbReference>
<gene>
    <name evidence="2" type="ORF">ILYODFUR_029405</name>
</gene>
<evidence type="ECO:0000256" key="1">
    <source>
        <dbReference type="SAM" id="MobiDB-lite"/>
    </source>
</evidence>
<evidence type="ECO:0000313" key="3">
    <source>
        <dbReference type="Proteomes" id="UP001482620"/>
    </source>
</evidence>
<evidence type="ECO:0000313" key="2">
    <source>
        <dbReference type="EMBL" id="MEQ2256958.1"/>
    </source>
</evidence>
<accession>A0ABV0VJT0</accession>